<keyword evidence="3" id="KW-0812">Transmembrane</keyword>
<keyword evidence="5" id="KW-0472">Membrane</keyword>
<dbReference type="InterPro" id="IPR010664">
    <property type="entry name" value="LipoPS_assembly_LptC-rel"/>
</dbReference>
<evidence type="ECO:0000256" key="4">
    <source>
        <dbReference type="ARBA" id="ARBA00022989"/>
    </source>
</evidence>
<keyword evidence="2" id="KW-0997">Cell inner membrane</keyword>
<dbReference type="PANTHER" id="PTHR37481:SF1">
    <property type="entry name" value="LIPOPOLYSACCHARIDE EXPORT SYSTEM PROTEIN LPTC"/>
    <property type="match status" value="1"/>
</dbReference>
<evidence type="ECO:0000313" key="6">
    <source>
        <dbReference type="EMBL" id="HEN42656.1"/>
    </source>
</evidence>
<evidence type="ECO:0000256" key="2">
    <source>
        <dbReference type="ARBA" id="ARBA00022519"/>
    </source>
</evidence>
<protein>
    <submittedName>
        <fullName evidence="6">LPS export ABC transporter periplasmic protein LptC</fullName>
    </submittedName>
</protein>
<evidence type="ECO:0000256" key="3">
    <source>
        <dbReference type="ARBA" id="ARBA00022692"/>
    </source>
</evidence>
<dbReference type="InterPro" id="IPR052363">
    <property type="entry name" value="LPS_export_LptC"/>
</dbReference>
<dbReference type="GO" id="GO:0017089">
    <property type="term" value="F:glycolipid transfer activity"/>
    <property type="evidence" value="ECO:0007669"/>
    <property type="project" value="TreeGrafter"/>
</dbReference>
<dbReference type="EMBL" id="DSOV01000043">
    <property type="protein sequence ID" value="HEN42656.1"/>
    <property type="molecule type" value="Genomic_DNA"/>
</dbReference>
<dbReference type="InterPro" id="IPR026265">
    <property type="entry name" value="LptC"/>
</dbReference>
<evidence type="ECO:0000256" key="5">
    <source>
        <dbReference type="ARBA" id="ARBA00023136"/>
    </source>
</evidence>
<organism evidence="6">
    <name type="scientific">Geobacter metallireducens</name>
    <dbReference type="NCBI Taxonomy" id="28232"/>
    <lineage>
        <taxon>Bacteria</taxon>
        <taxon>Pseudomonadati</taxon>
        <taxon>Thermodesulfobacteriota</taxon>
        <taxon>Desulfuromonadia</taxon>
        <taxon>Geobacterales</taxon>
        <taxon>Geobacteraceae</taxon>
        <taxon>Geobacter</taxon>
    </lineage>
</organism>
<name>A0A831XM27_GEOME</name>
<dbReference type="GO" id="GO:0030288">
    <property type="term" value="C:outer membrane-bounded periplasmic space"/>
    <property type="evidence" value="ECO:0007669"/>
    <property type="project" value="TreeGrafter"/>
</dbReference>
<dbReference type="PANTHER" id="PTHR37481">
    <property type="entry name" value="LIPOPOLYSACCHARIDE EXPORT SYSTEM PROTEIN LPTC"/>
    <property type="match status" value="1"/>
</dbReference>
<proteinExistence type="predicted"/>
<accession>A0A831XM27</accession>
<dbReference type="Gene3D" id="2.60.450.10">
    <property type="entry name" value="Lipopolysaccharide (LPS) transport protein A like domain"/>
    <property type="match status" value="1"/>
</dbReference>
<reference evidence="6" key="1">
    <citation type="journal article" date="2020" name="mSystems">
        <title>Genome- and Community-Level Interaction Insights into Carbon Utilization and Element Cycling Functions of Hydrothermarchaeota in Hydrothermal Sediment.</title>
        <authorList>
            <person name="Zhou Z."/>
            <person name="Liu Y."/>
            <person name="Xu W."/>
            <person name="Pan J."/>
            <person name="Luo Z.H."/>
            <person name="Li M."/>
        </authorList>
    </citation>
    <scope>NUCLEOTIDE SEQUENCE [LARGE SCALE GENOMIC DNA]</scope>
    <source>
        <strain evidence="6">SpSt-349</strain>
    </source>
</reference>
<dbReference type="GO" id="GO:0005886">
    <property type="term" value="C:plasma membrane"/>
    <property type="evidence" value="ECO:0007669"/>
    <property type="project" value="InterPro"/>
</dbReference>
<evidence type="ECO:0000256" key="1">
    <source>
        <dbReference type="ARBA" id="ARBA00022475"/>
    </source>
</evidence>
<comment type="caution">
    <text evidence="6">The sequence shown here is derived from an EMBL/GenBank/DDBJ whole genome shotgun (WGS) entry which is preliminary data.</text>
</comment>
<keyword evidence="1" id="KW-1003">Cell membrane</keyword>
<dbReference type="Pfam" id="PF06835">
    <property type="entry name" value="LptC"/>
    <property type="match status" value="1"/>
</dbReference>
<gene>
    <name evidence="6" type="primary">lptC</name>
    <name evidence="6" type="ORF">ENQ87_09825</name>
</gene>
<dbReference type="NCBIfam" id="TIGR04409">
    <property type="entry name" value="LptC_YrbK"/>
    <property type="match status" value="1"/>
</dbReference>
<sequence length="191" mass="20790">MIKTNKIRHILALVIVAATLYVAVTIALKLGAGDKRKEGLPALPRNVEMSLSKIHYTETKNGVKQWDLFAEKGEYDKARDVTVLSGVRMVLHEKGKSGDITLVADRADYFNASKDVALSGNVVAKSESGMEFATGQATYKADRFVVATDDRVRFTDGTLSVTGAGLEFFVKTRQVRVLRDVTATVAPGKRG</sequence>
<dbReference type="AlphaFoldDB" id="A0A831XM27"/>
<dbReference type="GO" id="GO:0015221">
    <property type="term" value="F:lipopolysaccharide transmembrane transporter activity"/>
    <property type="evidence" value="ECO:0007669"/>
    <property type="project" value="InterPro"/>
</dbReference>
<keyword evidence="4" id="KW-1133">Transmembrane helix</keyword>